<evidence type="ECO:0000313" key="3">
    <source>
        <dbReference type="EMBL" id="AAN06854.1"/>
    </source>
</evidence>
<feature type="region of interest" description="Disordered" evidence="1">
    <location>
        <begin position="24"/>
        <end position="50"/>
    </location>
</feature>
<reference evidence="2" key="1">
    <citation type="submission" date="2002-04" db="EMBL/GenBank/DDBJ databases">
        <title>Rice Genomic Sequence.</title>
        <authorList>
            <person name="Wing R.A."/>
            <person name="Yu Y."/>
            <person name="Soderlund C."/>
            <person name="Chen M."/>
            <person name="Kim H.-R."/>
            <person name="Rambo T."/>
            <person name="Saski C."/>
            <person name="Henry D."/>
            <person name="Oates R."/>
            <person name="Simmons J."/>
        </authorList>
    </citation>
    <scope>NUCLEOTIDE SEQUENCE</scope>
</reference>
<dbReference type="PANTHER" id="PTHR33085">
    <property type="entry name" value="OS12G0113100 PROTEIN-RELATED"/>
    <property type="match status" value="1"/>
</dbReference>
<sequence>MAPLLLARPRHIALAGPKHATCRRRRPRPALPQISERTGCRRRSPERSGSSSAVLSGIMLFRFKVEGGWSIMLGWKGNYFPNEKRRHLYLVLDDWSRGYSIRKIDLSVGNDGDGEHSMPPAIFSFEAPRAGPKYFAGAFDSKILAMQPVDPQFSFNPMAGIPIYDVRMRSLVVGPRQRPDPVDPIYIPVGGRLFALSVGSFQLLYPPPDDESDDQEEEEDFVWGWHALPNPPFQHEHVTSYAVHRDGRTIFVSIGGESSATFSFDTAESVRNGCMWKNHGQWQLPFSGRAYFIAELDAWVGLSRKPGTTTSWRICSMDVISDDCENGQAVKYTREELATTVSDHELVTGVTLVSMGGGSKFCVVECCLDHSVSVPFIQLVTFSMMYGKNGELTTGNSRQFREYKNIPQGVSSEMLENPVAFWM</sequence>
<name>Q7G6Z7_ORYSJ</name>
<dbReference type="InterPro" id="IPR012871">
    <property type="entry name" value="DUF1668_ORYSA"/>
</dbReference>
<organism evidence="3 5">
    <name type="scientific">Oryza sativa subsp. japonica</name>
    <name type="common">Rice</name>
    <dbReference type="NCBI Taxonomy" id="39947"/>
    <lineage>
        <taxon>Eukaryota</taxon>
        <taxon>Viridiplantae</taxon>
        <taxon>Streptophyta</taxon>
        <taxon>Embryophyta</taxon>
        <taxon>Tracheophyta</taxon>
        <taxon>Spermatophyta</taxon>
        <taxon>Magnoliopsida</taxon>
        <taxon>Liliopsida</taxon>
        <taxon>Poales</taxon>
        <taxon>Poaceae</taxon>
        <taxon>BOP clade</taxon>
        <taxon>Oryzoideae</taxon>
        <taxon>Oryzeae</taxon>
        <taxon>Oryzinae</taxon>
        <taxon>Oryza</taxon>
        <taxon>Oryza sativa</taxon>
    </lineage>
</organism>
<gene>
    <name evidence="3" type="primary">OJ1607A12.4</name>
    <name evidence="2" type="ORF">OJ1123F12.18</name>
    <name evidence="4" type="ORF">OsJ_09518</name>
</gene>
<dbReference type="EMBL" id="AC105729">
    <property type="protein sequence ID" value="AAN06854.1"/>
    <property type="molecule type" value="Genomic_DNA"/>
</dbReference>
<evidence type="ECO:0000313" key="4">
    <source>
        <dbReference type="EMBL" id="EAZ25687.1"/>
    </source>
</evidence>
<reference evidence="5" key="3">
    <citation type="journal article" date="2005" name="Nature">
        <title>The map-based sequence of the rice genome.</title>
        <authorList>
            <consortium name="International rice genome sequencing project (IRGSP)"/>
            <person name="Matsumoto T."/>
            <person name="Wu J."/>
            <person name="Kanamori H."/>
            <person name="Katayose Y."/>
            <person name="Fujisawa M."/>
            <person name="Namiki N."/>
            <person name="Mizuno H."/>
            <person name="Yamamoto K."/>
            <person name="Antonio B.A."/>
            <person name="Baba T."/>
            <person name="Sakata K."/>
            <person name="Nagamura Y."/>
            <person name="Aoki H."/>
            <person name="Arikawa K."/>
            <person name="Arita K."/>
            <person name="Bito T."/>
            <person name="Chiden Y."/>
            <person name="Fujitsuka N."/>
            <person name="Fukunaka R."/>
            <person name="Hamada M."/>
            <person name="Harada C."/>
            <person name="Hayashi A."/>
            <person name="Hijishita S."/>
            <person name="Honda M."/>
            <person name="Hosokawa S."/>
            <person name="Ichikawa Y."/>
            <person name="Idonuma A."/>
            <person name="Iijima M."/>
            <person name="Ikeda M."/>
            <person name="Ikeno M."/>
            <person name="Ito K."/>
            <person name="Ito S."/>
            <person name="Ito T."/>
            <person name="Ito Y."/>
            <person name="Ito Y."/>
            <person name="Iwabuchi A."/>
            <person name="Kamiya K."/>
            <person name="Karasawa W."/>
            <person name="Kurita K."/>
            <person name="Katagiri S."/>
            <person name="Kikuta A."/>
            <person name="Kobayashi H."/>
            <person name="Kobayashi N."/>
            <person name="Machita K."/>
            <person name="Maehara T."/>
            <person name="Masukawa M."/>
            <person name="Mizubayashi T."/>
            <person name="Mukai Y."/>
            <person name="Nagasaki H."/>
            <person name="Nagata Y."/>
            <person name="Naito S."/>
            <person name="Nakashima M."/>
            <person name="Nakama Y."/>
            <person name="Nakamichi Y."/>
            <person name="Nakamura M."/>
            <person name="Meguro A."/>
            <person name="Negishi M."/>
            <person name="Ohta I."/>
            <person name="Ohta T."/>
            <person name="Okamoto M."/>
            <person name="Ono N."/>
            <person name="Saji S."/>
            <person name="Sakaguchi M."/>
            <person name="Sakai K."/>
            <person name="Shibata M."/>
            <person name="Shimokawa T."/>
            <person name="Song J."/>
            <person name="Takazaki Y."/>
            <person name="Terasawa K."/>
            <person name="Tsugane M."/>
            <person name="Tsuji K."/>
            <person name="Ueda S."/>
            <person name="Waki K."/>
            <person name="Yamagata H."/>
            <person name="Yamamoto M."/>
            <person name="Yamamoto S."/>
            <person name="Yamane H."/>
            <person name="Yoshiki S."/>
            <person name="Yoshihara R."/>
            <person name="Yukawa K."/>
            <person name="Zhong H."/>
            <person name="Yano M."/>
            <person name="Yuan Q."/>
            <person name="Ouyang S."/>
            <person name="Liu J."/>
            <person name="Jones K.M."/>
            <person name="Gansberger K."/>
            <person name="Moffat K."/>
            <person name="Hill J."/>
            <person name="Bera J."/>
            <person name="Fadrosh D."/>
            <person name="Jin S."/>
            <person name="Johri S."/>
            <person name="Kim M."/>
            <person name="Overton L."/>
            <person name="Reardon M."/>
            <person name="Tsitrin T."/>
            <person name="Vuong H."/>
            <person name="Weaver B."/>
            <person name="Ciecko A."/>
            <person name="Tallon L."/>
            <person name="Jackson J."/>
            <person name="Pai G."/>
            <person name="Aken S.V."/>
            <person name="Utterback T."/>
            <person name="Reidmuller S."/>
            <person name="Feldblyum T."/>
            <person name="Hsiao J."/>
            <person name="Zismann V."/>
            <person name="Iobst S."/>
            <person name="de Vazeille A.R."/>
            <person name="Buell C.R."/>
            <person name="Ying K."/>
            <person name="Li Y."/>
            <person name="Lu T."/>
            <person name="Huang Y."/>
            <person name="Zhao Q."/>
            <person name="Feng Q."/>
            <person name="Zhang L."/>
            <person name="Zhu J."/>
            <person name="Weng Q."/>
            <person name="Mu J."/>
            <person name="Lu Y."/>
            <person name="Fan D."/>
            <person name="Liu Y."/>
            <person name="Guan J."/>
            <person name="Zhang Y."/>
            <person name="Yu S."/>
            <person name="Liu X."/>
            <person name="Zhang Y."/>
            <person name="Hong G."/>
            <person name="Han B."/>
            <person name="Choisne N."/>
            <person name="Demange N."/>
            <person name="Orjeda G."/>
            <person name="Samain S."/>
            <person name="Cattolico L."/>
            <person name="Pelletier E."/>
            <person name="Couloux A."/>
            <person name="Segurens B."/>
            <person name="Wincker P."/>
            <person name="D'Hont A."/>
            <person name="Scarpelli C."/>
            <person name="Weissenbach J."/>
            <person name="Salanoubat M."/>
            <person name="Quetier F."/>
            <person name="Yu Y."/>
            <person name="Kim H.R."/>
            <person name="Rambo T."/>
            <person name="Currie J."/>
            <person name="Collura K."/>
            <person name="Luo M."/>
            <person name="Yang T."/>
            <person name="Ammiraju J.S.S."/>
            <person name="Engler F."/>
            <person name="Soderlund C."/>
            <person name="Wing R.A."/>
            <person name="Palmer L.E."/>
            <person name="de la Bastide M."/>
            <person name="Spiegel L."/>
            <person name="Nascimento L."/>
            <person name="Zutavern T."/>
            <person name="O'Shaughnessy A."/>
            <person name="Dike S."/>
            <person name="Dedhia N."/>
            <person name="Preston R."/>
            <person name="Balija V."/>
            <person name="McCombie W.R."/>
            <person name="Chow T."/>
            <person name="Chen H."/>
            <person name="Chung M."/>
            <person name="Chen C."/>
            <person name="Shaw J."/>
            <person name="Wu H."/>
            <person name="Hsiao K."/>
            <person name="Chao Y."/>
            <person name="Chu M."/>
            <person name="Cheng C."/>
            <person name="Hour A."/>
            <person name="Lee P."/>
            <person name="Lin S."/>
            <person name="Lin Y."/>
            <person name="Liou J."/>
            <person name="Liu S."/>
            <person name="Hsing Y."/>
            <person name="Raghuvanshi S."/>
            <person name="Mohanty A."/>
            <person name="Bharti A.K."/>
            <person name="Gaur A."/>
            <person name="Gupta V."/>
            <person name="Kumar D."/>
            <person name="Ravi V."/>
            <person name="Vij S."/>
            <person name="Kapur A."/>
            <person name="Khurana P."/>
            <person name="Khurana P."/>
            <person name="Khurana J.P."/>
            <person name="Tyagi A.K."/>
            <person name="Gaikwad K."/>
            <person name="Singh A."/>
            <person name="Dalal V."/>
            <person name="Srivastava S."/>
            <person name="Dixit A."/>
            <person name="Pal A.K."/>
            <person name="Ghazi I.A."/>
            <person name="Yadav M."/>
            <person name="Pandit A."/>
            <person name="Bhargava A."/>
            <person name="Sureshbabu K."/>
            <person name="Batra K."/>
            <person name="Sharma T.R."/>
            <person name="Mohapatra T."/>
            <person name="Singh N.K."/>
            <person name="Messing J."/>
            <person name="Nelson A.B."/>
            <person name="Fuks G."/>
            <person name="Kavchok S."/>
            <person name="Keizer G."/>
            <person name="Linton E."/>
            <person name="Llaca V."/>
            <person name="Song R."/>
            <person name="Tanyolac B."/>
            <person name="Young S."/>
            <person name="Ho-Il K."/>
            <person name="Hahn J.H."/>
            <person name="Sangsakoo G."/>
            <person name="Vanavichit A."/>
            <person name="de Mattos Luiz.A.T."/>
            <person name="Zimmer P.D."/>
            <person name="Malone G."/>
            <person name="Dellagostin O."/>
            <person name="de Oliveira A.C."/>
            <person name="Bevan M."/>
            <person name="Bancroft I."/>
            <person name="Minx P."/>
            <person name="Cordum H."/>
            <person name="Wilson R."/>
            <person name="Cheng Z."/>
            <person name="Jin W."/>
            <person name="Jiang J."/>
            <person name="Leong S.A."/>
            <person name="Iwama H."/>
            <person name="Gojobori T."/>
            <person name="Itoh T."/>
            <person name="Niimura Y."/>
            <person name="Fujii Y."/>
            <person name="Habara T."/>
            <person name="Sakai H."/>
            <person name="Sato Y."/>
            <person name="Wilson G."/>
            <person name="Kumar K."/>
            <person name="McCouch S."/>
            <person name="Juretic N."/>
            <person name="Hoen D."/>
            <person name="Wright S."/>
            <person name="Bruskiewich R."/>
            <person name="Bureau T."/>
            <person name="Miyao A."/>
            <person name="Hirochika H."/>
            <person name="Nishikawa T."/>
            <person name="Kadowaki K."/>
            <person name="Sugiura M."/>
            <person name="Burr B."/>
            <person name="Sasaki T."/>
        </authorList>
    </citation>
    <scope>NUCLEOTIDE SEQUENCE [LARGE SCALE GENOMIC DNA]</scope>
    <source>
        <strain evidence="5">cv. Nipponbare</strain>
    </source>
</reference>
<dbReference type="Proteomes" id="UP000000763">
    <property type="component" value="Chromosome 3"/>
</dbReference>
<protein>
    <submittedName>
        <fullName evidence="3">Uncharacterized protein</fullName>
    </submittedName>
</protein>
<dbReference type="Proteomes" id="UP000007752">
    <property type="component" value="Chromosome 3"/>
</dbReference>
<reference evidence="4" key="6">
    <citation type="submission" date="2008-12" db="EMBL/GenBank/DDBJ databases">
        <title>Improved gene annotation of the rice (Oryza sativa) genomes.</title>
        <authorList>
            <person name="Wang J."/>
            <person name="Li R."/>
            <person name="Fan W."/>
            <person name="Huang Q."/>
            <person name="Zhang J."/>
            <person name="Zhou Y."/>
            <person name="Hu Y."/>
            <person name="Zi S."/>
            <person name="Li J."/>
            <person name="Ni P."/>
            <person name="Zheng H."/>
            <person name="Zhang Y."/>
            <person name="Zhao M."/>
            <person name="Hao Q."/>
            <person name="McDermott J."/>
            <person name="Samudrala R."/>
            <person name="Kristiansen K."/>
            <person name="Wong G.K.-S."/>
        </authorList>
    </citation>
    <scope>NUCLEOTIDE SEQUENCE</scope>
</reference>
<dbReference type="EMBL" id="AC104428">
    <property type="protein sequence ID" value="AAM15795.1"/>
    <property type="molecule type" value="Genomic_DNA"/>
</dbReference>
<dbReference type="PANTHER" id="PTHR33085:SF78">
    <property type="entry name" value="EXPRESSED PROTEIN"/>
    <property type="match status" value="1"/>
</dbReference>
<accession>Q7G6Z7</accession>
<evidence type="ECO:0000313" key="5">
    <source>
        <dbReference type="Proteomes" id="UP000000763"/>
    </source>
</evidence>
<evidence type="ECO:0000256" key="1">
    <source>
        <dbReference type="SAM" id="MobiDB-lite"/>
    </source>
</evidence>
<dbReference type="Pfam" id="PF07893">
    <property type="entry name" value="DUF1668"/>
    <property type="match status" value="1"/>
</dbReference>
<reference evidence="5" key="5">
    <citation type="journal article" date="2008" name="Nucleic Acids Res.">
        <title>The rice annotation project database (RAP-DB): 2008 update.</title>
        <authorList>
            <consortium name="The rice annotation project (RAP)"/>
        </authorList>
    </citation>
    <scope>GENOME REANNOTATION</scope>
    <source>
        <strain evidence="5">cv. Nipponbare</strain>
    </source>
</reference>
<dbReference type="AlphaFoldDB" id="Q7G6Z7"/>
<accession>Q8S5T2</accession>
<reference evidence="3" key="2">
    <citation type="submission" date="2002-09" db="EMBL/GenBank/DDBJ databases">
        <title>Rice Genomic Sequence.</title>
        <authorList>
            <person name="Wing R.A."/>
            <person name="Yu Y."/>
            <person name="Soderlund C."/>
            <person name="Kim H.-R."/>
            <person name="Rambo T."/>
            <person name="Saski C."/>
            <person name="Currie J."/>
            <person name="Collura K."/>
        </authorList>
    </citation>
    <scope>NUCLEOTIDE SEQUENCE</scope>
</reference>
<evidence type="ECO:0000313" key="2">
    <source>
        <dbReference type="EMBL" id="AAM15795.1"/>
    </source>
</evidence>
<proteinExistence type="predicted"/>
<reference evidence="4" key="4">
    <citation type="journal article" date="2005" name="PLoS Biol.">
        <title>The genomes of Oryza sativa: a history of duplications.</title>
        <authorList>
            <person name="Yu J."/>
            <person name="Wang J."/>
            <person name="Lin W."/>
            <person name="Li S."/>
            <person name="Li H."/>
            <person name="Zhou J."/>
            <person name="Ni P."/>
            <person name="Dong W."/>
            <person name="Hu S."/>
            <person name="Zeng C."/>
            <person name="Zhang J."/>
            <person name="Zhang Y."/>
            <person name="Li R."/>
            <person name="Xu Z."/>
            <person name="Li S."/>
            <person name="Li X."/>
            <person name="Zheng H."/>
            <person name="Cong L."/>
            <person name="Lin L."/>
            <person name="Yin J."/>
            <person name="Geng J."/>
            <person name="Li G."/>
            <person name="Shi J."/>
            <person name="Liu J."/>
            <person name="Lv H."/>
            <person name="Li J."/>
            <person name="Wang J."/>
            <person name="Deng Y."/>
            <person name="Ran L."/>
            <person name="Shi X."/>
            <person name="Wang X."/>
            <person name="Wu Q."/>
            <person name="Li C."/>
            <person name="Ren X."/>
            <person name="Wang J."/>
            <person name="Wang X."/>
            <person name="Li D."/>
            <person name="Liu D."/>
            <person name="Zhang X."/>
            <person name="Ji Z."/>
            <person name="Zhao W."/>
            <person name="Sun Y."/>
            <person name="Zhang Z."/>
            <person name="Bao J."/>
            <person name="Han Y."/>
            <person name="Dong L."/>
            <person name="Ji J."/>
            <person name="Chen P."/>
            <person name="Wu S."/>
            <person name="Liu J."/>
            <person name="Xiao Y."/>
            <person name="Bu D."/>
            <person name="Tan J."/>
            <person name="Yang L."/>
            <person name="Ye C."/>
            <person name="Zhang J."/>
            <person name="Xu J."/>
            <person name="Zhou Y."/>
            <person name="Yu Y."/>
            <person name="Zhang B."/>
            <person name="Zhuang S."/>
            <person name="Wei H."/>
            <person name="Liu B."/>
            <person name="Lei M."/>
            <person name="Yu H."/>
            <person name="Li Y."/>
            <person name="Xu H."/>
            <person name="Wei S."/>
            <person name="He X."/>
            <person name="Fang L."/>
            <person name="Zhang Z."/>
            <person name="Zhang Y."/>
            <person name="Huang X."/>
            <person name="Su Z."/>
            <person name="Tong W."/>
            <person name="Li J."/>
            <person name="Tong Z."/>
            <person name="Li S."/>
            <person name="Ye J."/>
            <person name="Wang L."/>
            <person name="Fang L."/>
            <person name="Lei T."/>
            <person name="Chen C."/>
            <person name="Chen H."/>
            <person name="Xu Z."/>
            <person name="Li H."/>
            <person name="Huang H."/>
            <person name="Zhang F."/>
            <person name="Xu H."/>
            <person name="Li N."/>
            <person name="Zhao C."/>
            <person name="Li S."/>
            <person name="Dong L."/>
            <person name="Huang Y."/>
            <person name="Li L."/>
            <person name="Xi Y."/>
            <person name="Qi Q."/>
            <person name="Li W."/>
            <person name="Zhang B."/>
            <person name="Hu W."/>
            <person name="Zhang Y."/>
            <person name="Tian X."/>
            <person name="Jiao Y."/>
            <person name="Liang X."/>
            <person name="Jin J."/>
            <person name="Gao L."/>
            <person name="Zheng W."/>
            <person name="Hao B."/>
            <person name="Liu S."/>
            <person name="Wang W."/>
            <person name="Yuan L."/>
            <person name="Cao M."/>
            <person name="McDermott J."/>
            <person name="Samudrala R."/>
            <person name="Wang J."/>
            <person name="Wong G.K."/>
            <person name="Yang H."/>
        </authorList>
    </citation>
    <scope>NUCLEOTIDE SEQUENCE [LARGE SCALE GENOMIC DNA]</scope>
</reference>
<dbReference type="EMBL" id="CM000140">
    <property type="protein sequence ID" value="EAZ25687.1"/>
    <property type="molecule type" value="Genomic_DNA"/>
</dbReference>